<dbReference type="PRINTS" id="PR00838">
    <property type="entry name" value="V5ALLERGEN"/>
</dbReference>
<dbReference type="InterPro" id="IPR035940">
    <property type="entry name" value="CAP_sf"/>
</dbReference>
<dbReference type="Proteomes" id="UP001152799">
    <property type="component" value="Chromosome 4"/>
</dbReference>
<dbReference type="OrthoDB" id="43654at2759"/>
<dbReference type="Gene3D" id="3.40.33.10">
    <property type="entry name" value="CAP"/>
    <property type="match status" value="1"/>
</dbReference>
<dbReference type="InterPro" id="IPR002413">
    <property type="entry name" value="V5_allergen-like"/>
</dbReference>
<dbReference type="SUPFAM" id="SSF55797">
    <property type="entry name" value="PR-1-like"/>
    <property type="match status" value="1"/>
</dbReference>
<accession>A0A9N9QJQ8</accession>
<dbReference type="PROSITE" id="PS01010">
    <property type="entry name" value="CRISP_2"/>
    <property type="match status" value="1"/>
</dbReference>
<protein>
    <recommendedName>
        <fullName evidence="4">SCP domain-containing protein</fullName>
    </recommendedName>
</protein>
<dbReference type="InterPro" id="IPR014044">
    <property type="entry name" value="CAP_dom"/>
</dbReference>
<dbReference type="PANTHER" id="PTHR10334">
    <property type="entry name" value="CYSTEINE-RICH SECRETORY PROTEIN-RELATED"/>
    <property type="match status" value="1"/>
</dbReference>
<feature type="signal peptide" evidence="3">
    <location>
        <begin position="1"/>
        <end position="16"/>
    </location>
</feature>
<feature type="domain" description="SCP" evidence="4">
    <location>
        <begin position="93"/>
        <end position="255"/>
    </location>
</feature>
<name>A0A9N9QJQ8_9CUCU</name>
<keyword evidence="6" id="KW-1185">Reference proteome</keyword>
<evidence type="ECO:0000259" key="4">
    <source>
        <dbReference type="SMART" id="SM00198"/>
    </source>
</evidence>
<proteinExistence type="predicted"/>
<dbReference type="CDD" id="cd05380">
    <property type="entry name" value="CAP_euk"/>
    <property type="match status" value="1"/>
</dbReference>
<dbReference type="Pfam" id="PF00188">
    <property type="entry name" value="CAP"/>
    <property type="match status" value="1"/>
</dbReference>
<evidence type="ECO:0000313" key="6">
    <source>
        <dbReference type="Proteomes" id="UP001152799"/>
    </source>
</evidence>
<dbReference type="AlphaFoldDB" id="A0A9N9QJQ8"/>
<keyword evidence="3" id="KW-0732">Signal</keyword>
<dbReference type="SMART" id="SM00198">
    <property type="entry name" value="SCP"/>
    <property type="match status" value="1"/>
</dbReference>
<comment type="subcellular location">
    <subcellularLocation>
        <location evidence="1">Secreted</location>
    </subcellularLocation>
</comment>
<sequence>MILKFILIFLIQYVESDHANKILGRLNSILSHHNNENKSEIFNATNPYCSICCVDINRHYRGRQCGIHTMCAFGSKKISPACKGLIVMDFSRNEIEAIVDAHNTFRNRIAMGVEEHGYPGPQPAAANMRYISWDNELASVALRWATQCVYNHDRCRDLKRFPVGQNIARGNYASRNDLQFVADWFELVHFVNRDMIQKYDKKMFEGLSDYAQLVWADTYLIGCARVSFQEANKEGYIVYIEHFFCNYGPSGNIPEQSVYKIGEACTACPEGTFCTNPEYPGLCGSDILNETILQDKKRILKANKPVKLETNNINANASNIKRSLSYYILYSISFLLYNICMLFI</sequence>
<reference evidence="5" key="1">
    <citation type="submission" date="2022-01" db="EMBL/GenBank/DDBJ databases">
        <authorList>
            <person name="King R."/>
        </authorList>
    </citation>
    <scope>NUCLEOTIDE SEQUENCE</scope>
</reference>
<dbReference type="InterPro" id="IPR001283">
    <property type="entry name" value="CRISP-related"/>
</dbReference>
<evidence type="ECO:0000256" key="1">
    <source>
        <dbReference type="ARBA" id="ARBA00004613"/>
    </source>
</evidence>
<dbReference type="EMBL" id="OU892280">
    <property type="protein sequence ID" value="CAG9768116.1"/>
    <property type="molecule type" value="Genomic_DNA"/>
</dbReference>
<dbReference type="PRINTS" id="PR00837">
    <property type="entry name" value="V5TPXLIKE"/>
</dbReference>
<evidence type="ECO:0000313" key="5">
    <source>
        <dbReference type="EMBL" id="CAG9768116.1"/>
    </source>
</evidence>
<dbReference type="GO" id="GO:0005576">
    <property type="term" value="C:extracellular region"/>
    <property type="evidence" value="ECO:0007669"/>
    <property type="project" value="UniProtKB-SubCell"/>
</dbReference>
<evidence type="ECO:0000256" key="2">
    <source>
        <dbReference type="ARBA" id="ARBA00022525"/>
    </source>
</evidence>
<evidence type="ECO:0000256" key="3">
    <source>
        <dbReference type="SAM" id="SignalP"/>
    </source>
</evidence>
<organism evidence="5 6">
    <name type="scientific">Ceutorhynchus assimilis</name>
    <name type="common">cabbage seed weevil</name>
    <dbReference type="NCBI Taxonomy" id="467358"/>
    <lineage>
        <taxon>Eukaryota</taxon>
        <taxon>Metazoa</taxon>
        <taxon>Ecdysozoa</taxon>
        <taxon>Arthropoda</taxon>
        <taxon>Hexapoda</taxon>
        <taxon>Insecta</taxon>
        <taxon>Pterygota</taxon>
        <taxon>Neoptera</taxon>
        <taxon>Endopterygota</taxon>
        <taxon>Coleoptera</taxon>
        <taxon>Polyphaga</taxon>
        <taxon>Cucujiformia</taxon>
        <taxon>Curculionidae</taxon>
        <taxon>Ceutorhynchinae</taxon>
        <taxon>Ceutorhynchus</taxon>
    </lineage>
</organism>
<dbReference type="InterPro" id="IPR018244">
    <property type="entry name" value="Allrgn_V5/Tpx1_CS"/>
</dbReference>
<feature type="chain" id="PRO_5040389279" description="SCP domain-containing protein" evidence="3">
    <location>
        <begin position="17"/>
        <end position="344"/>
    </location>
</feature>
<gene>
    <name evidence="5" type="ORF">CEUTPL_LOCUS8664</name>
</gene>
<keyword evidence="2" id="KW-0964">Secreted</keyword>